<accession>A0A1H3S880</accession>
<gene>
    <name evidence="1" type="ORF">SAMN05216215_106130</name>
</gene>
<dbReference type="RefSeq" id="WP_093276257.1">
    <property type="nucleotide sequence ID" value="NZ_FNOK01000061.1"/>
</dbReference>
<organism evidence="1 2">
    <name type="scientific">Saccharopolyspora shandongensis</name>
    <dbReference type="NCBI Taxonomy" id="418495"/>
    <lineage>
        <taxon>Bacteria</taxon>
        <taxon>Bacillati</taxon>
        <taxon>Actinomycetota</taxon>
        <taxon>Actinomycetes</taxon>
        <taxon>Pseudonocardiales</taxon>
        <taxon>Pseudonocardiaceae</taxon>
        <taxon>Saccharopolyspora</taxon>
    </lineage>
</organism>
<reference evidence="2" key="1">
    <citation type="submission" date="2016-10" db="EMBL/GenBank/DDBJ databases">
        <authorList>
            <person name="Varghese N."/>
            <person name="Submissions S."/>
        </authorList>
    </citation>
    <scope>NUCLEOTIDE SEQUENCE [LARGE SCALE GENOMIC DNA]</scope>
    <source>
        <strain evidence="2">CGMCC 4.3530</strain>
    </source>
</reference>
<evidence type="ECO:0000313" key="1">
    <source>
        <dbReference type="EMBL" id="SDZ33930.1"/>
    </source>
</evidence>
<dbReference type="AlphaFoldDB" id="A0A1H3S880"/>
<evidence type="ECO:0000313" key="2">
    <source>
        <dbReference type="Proteomes" id="UP000199529"/>
    </source>
</evidence>
<dbReference type="EMBL" id="FNOK01000061">
    <property type="protein sequence ID" value="SDZ33930.1"/>
    <property type="molecule type" value="Genomic_DNA"/>
</dbReference>
<name>A0A1H3S880_9PSEU</name>
<protein>
    <submittedName>
        <fullName evidence="1">Uncharacterized protein</fullName>
    </submittedName>
</protein>
<sequence length="70" mass="7775">MAEIRVRLRGGPEDGHEVAVSADVSGKPVPRITFPARTRNSQAVPPLLIYERARKRPDGTWEFDFVGAET</sequence>
<dbReference type="OrthoDB" id="3698188at2"/>
<proteinExistence type="predicted"/>
<dbReference type="Proteomes" id="UP000199529">
    <property type="component" value="Unassembled WGS sequence"/>
</dbReference>
<keyword evidence="2" id="KW-1185">Reference proteome</keyword>